<gene>
    <name evidence="2" type="ORF">BCF46_1903</name>
</gene>
<evidence type="ECO:0000259" key="1">
    <source>
        <dbReference type="Pfam" id="PF06094"/>
    </source>
</evidence>
<dbReference type="EMBL" id="RCCE01000003">
    <property type="protein sequence ID" value="RLJ51688.1"/>
    <property type="molecule type" value="Genomic_DNA"/>
</dbReference>
<dbReference type="SUPFAM" id="SSF110857">
    <property type="entry name" value="Gamma-glutamyl cyclotransferase-like"/>
    <property type="match status" value="1"/>
</dbReference>
<reference evidence="2 3" key="1">
    <citation type="submission" date="2018-10" db="EMBL/GenBank/DDBJ databases">
        <title>Genomic Encyclopedia of Archaeal and Bacterial Type Strains, Phase II (KMG-II): from individual species to whole genera.</title>
        <authorList>
            <person name="Goeker M."/>
        </authorList>
    </citation>
    <scope>NUCLEOTIDE SEQUENCE [LARGE SCALE GENOMIC DNA]</scope>
    <source>
        <strain evidence="2 3">DSM 29466</strain>
    </source>
</reference>
<dbReference type="OrthoDB" id="5567366at2"/>
<dbReference type="InterPro" id="IPR013024">
    <property type="entry name" value="GGCT-like"/>
</dbReference>
<organism evidence="2 3">
    <name type="scientific">Litoreibacter meonggei</name>
    <dbReference type="NCBI Taxonomy" id="1049199"/>
    <lineage>
        <taxon>Bacteria</taxon>
        <taxon>Pseudomonadati</taxon>
        <taxon>Pseudomonadota</taxon>
        <taxon>Alphaproteobacteria</taxon>
        <taxon>Rhodobacterales</taxon>
        <taxon>Roseobacteraceae</taxon>
        <taxon>Litoreibacter</taxon>
    </lineage>
</organism>
<dbReference type="GO" id="GO:0016740">
    <property type="term" value="F:transferase activity"/>
    <property type="evidence" value="ECO:0007669"/>
    <property type="project" value="UniProtKB-KW"/>
</dbReference>
<feature type="domain" description="Gamma-glutamylcyclotransferase AIG2-like" evidence="1">
    <location>
        <begin position="7"/>
        <end position="104"/>
    </location>
</feature>
<dbReference type="Proteomes" id="UP000269157">
    <property type="component" value="Unassembled WGS sequence"/>
</dbReference>
<dbReference type="AlphaFoldDB" id="A0A497WEZ7"/>
<dbReference type="RefSeq" id="WP_121023581.1">
    <property type="nucleotide sequence ID" value="NZ_RCCE01000003.1"/>
</dbReference>
<dbReference type="Gene3D" id="3.10.490.10">
    <property type="entry name" value="Gamma-glutamyl cyclotransferase-like"/>
    <property type="match status" value="1"/>
</dbReference>
<comment type="caution">
    <text evidence="2">The sequence shown here is derived from an EMBL/GenBank/DDBJ whole genome shotgun (WGS) entry which is preliminary data.</text>
</comment>
<name>A0A497WEZ7_9RHOB</name>
<dbReference type="InterPro" id="IPR036568">
    <property type="entry name" value="GGCT-like_sf"/>
</dbReference>
<dbReference type="CDD" id="cd06661">
    <property type="entry name" value="GGCT_like"/>
    <property type="match status" value="1"/>
</dbReference>
<sequence>MQDPYFFGYGSLVNAATHAYTTTHPAQLTGWKRVWRHTSLRELAFLSVTPADGFQIDGLVAEVPNSDWHALDLRETGYFRSRLPETSLTHGAGAVDVHMYQTHPEHLAPPDQPHPILLSYLDVVVQGFLRVFGEDGVEQFFDTTDGWAAPILNDRVNPLYPRHQVLTPQETELVDSHLADRKVHFILA</sequence>
<keyword evidence="3" id="KW-1185">Reference proteome</keyword>
<evidence type="ECO:0000313" key="2">
    <source>
        <dbReference type="EMBL" id="RLJ51688.1"/>
    </source>
</evidence>
<proteinExistence type="predicted"/>
<evidence type="ECO:0000313" key="3">
    <source>
        <dbReference type="Proteomes" id="UP000269157"/>
    </source>
</evidence>
<keyword evidence="2" id="KW-0808">Transferase</keyword>
<dbReference type="Pfam" id="PF06094">
    <property type="entry name" value="GGACT"/>
    <property type="match status" value="1"/>
</dbReference>
<dbReference type="InterPro" id="IPR009288">
    <property type="entry name" value="AIG2-like_dom"/>
</dbReference>
<protein>
    <submittedName>
        <fullName evidence="2">Gamma-glutamyl AIG2-like cyclotransferase</fullName>
    </submittedName>
</protein>
<accession>A0A497WEZ7</accession>